<dbReference type="GO" id="GO:0015074">
    <property type="term" value="P:DNA integration"/>
    <property type="evidence" value="ECO:0007669"/>
    <property type="project" value="InterPro"/>
</dbReference>
<dbReference type="AlphaFoldDB" id="A0A2M8S3J2"/>
<dbReference type="NCBIfam" id="NF033516">
    <property type="entry name" value="transpos_IS3"/>
    <property type="match status" value="1"/>
</dbReference>
<dbReference type="PANTHER" id="PTHR46889:SF4">
    <property type="entry name" value="TRANSPOSASE INSO FOR INSERTION SEQUENCE ELEMENT IS911B-RELATED"/>
    <property type="match status" value="1"/>
</dbReference>
<dbReference type="InterPro" id="IPR001584">
    <property type="entry name" value="Integrase_cat-core"/>
</dbReference>
<dbReference type="InterPro" id="IPR025948">
    <property type="entry name" value="HTH-like_dom"/>
</dbReference>
<protein>
    <submittedName>
        <fullName evidence="3">IS3 family transposase</fullName>
    </submittedName>
</protein>
<dbReference type="SUPFAM" id="SSF46689">
    <property type="entry name" value="Homeodomain-like"/>
    <property type="match status" value="1"/>
</dbReference>
<accession>A0A2M8S3J2</accession>
<evidence type="ECO:0000259" key="2">
    <source>
        <dbReference type="PROSITE" id="PS50994"/>
    </source>
</evidence>
<dbReference type="PROSITE" id="PS50994">
    <property type="entry name" value="INTEGRASE"/>
    <property type="match status" value="1"/>
</dbReference>
<dbReference type="GO" id="GO:0043565">
    <property type="term" value="F:sequence-specific DNA binding"/>
    <property type="evidence" value="ECO:0007669"/>
    <property type="project" value="InterPro"/>
</dbReference>
<comment type="caution">
    <text evidence="3">The sequence shown here is derived from an EMBL/GenBank/DDBJ whole genome shotgun (WGS) entry which is preliminary data.</text>
</comment>
<gene>
    <name evidence="3" type="ORF">CVP05_04995</name>
</gene>
<dbReference type="Proteomes" id="UP000229329">
    <property type="component" value="Unassembled WGS sequence"/>
</dbReference>
<dbReference type="RefSeq" id="WP_100288482.1">
    <property type="nucleotide sequence ID" value="NZ_PHHA01000008.1"/>
</dbReference>
<feature type="region of interest" description="Disordered" evidence="1">
    <location>
        <begin position="110"/>
        <end position="134"/>
    </location>
</feature>
<reference evidence="3 4" key="1">
    <citation type="submission" date="2017-11" db="EMBL/GenBank/DDBJ databases">
        <title>Reclassification of Bisgaard taxon 7 as Conservatibacter flavescens gen. nov., sp. nov.</title>
        <authorList>
            <person name="Christensen H."/>
        </authorList>
    </citation>
    <scope>NUCLEOTIDE SEQUENCE [LARGE SCALE GENOMIC DNA]</scope>
    <source>
        <strain evidence="3 4">7_4</strain>
    </source>
</reference>
<sequence>MTKYTQSFKQQVIDFYLENHHNFPLARKQFQLSDQTLRRWIAQYQHSGSNGLAVSHTKQKYPTEFKYQVIQAVINGLYSAEQATLQFGLSNSGIISQWLKAFKKEGIKGLKPKPKGRPSMKPKYAKMPPKPKTEEERLKLRILELEAKNAYLKKLGRADTGGRAKAAEVIQALRVNYTLPILLRIAKLPRSSFFYHLKQDKPRDAKFCEEITALFHEHHGRYGYRRITMLLKARGHHINHKKVQRLMQQLGLKGKCQAKKYRSYHGEVGKITPNVLERNFKAMKLNEKWLTDVTEFKCDEGKLYLSPIKDLFNNEIISYDLSRTPNFEQTIRMLNQAIARLPKGKTPILHSDQDWQYQMRGYRKRLEKYGIIQSMSRKGNCLDNSAMESFFGRLKTGCYAGKRFKTYAELEQTLHDYIRYYNNERIQIKLKGLSPVQYRNQSCD</sequence>
<dbReference type="SUPFAM" id="SSF48295">
    <property type="entry name" value="TrpR-like"/>
    <property type="match status" value="1"/>
</dbReference>
<dbReference type="Pfam" id="PF00665">
    <property type="entry name" value="rve"/>
    <property type="match status" value="1"/>
</dbReference>
<feature type="compositionally biased region" description="Basic residues" evidence="1">
    <location>
        <begin position="110"/>
        <end position="124"/>
    </location>
</feature>
<dbReference type="InterPro" id="IPR036388">
    <property type="entry name" value="WH-like_DNA-bd_sf"/>
</dbReference>
<dbReference type="InterPro" id="IPR050900">
    <property type="entry name" value="Transposase_IS3/IS150/IS904"/>
</dbReference>
<dbReference type="InterPro" id="IPR010921">
    <property type="entry name" value="Trp_repressor/repl_initiator"/>
</dbReference>
<dbReference type="InterPro" id="IPR048020">
    <property type="entry name" value="Transpos_IS3"/>
</dbReference>
<dbReference type="Gene3D" id="1.10.10.10">
    <property type="entry name" value="Winged helix-like DNA-binding domain superfamily/Winged helix DNA-binding domain"/>
    <property type="match status" value="2"/>
</dbReference>
<feature type="domain" description="Integrase catalytic" evidence="2">
    <location>
        <begin position="280"/>
        <end position="443"/>
    </location>
</feature>
<dbReference type="Pfam" id="PF13518">
    <property type="entry name" value="HTH_28"/>
    <property type="match status" value="2"/>
</dbReference>
<dbReference type="SUPFAM" id="SSF53098">
    <property type="entry name" value="Ribonuclease H-like"/>
    <property type="match status" value="1"/>
</dbReference>
<dbReference type="InterPro" id="IPR055247">
    <property type="entry name" value="InsJ-like_HTH"/>
</dbReference>
<evidence type="ECO:0000313" key="3">
    <source>
        <dbReference type="EMBL" id="PJG85711.1"/>
    </source>
</evidence>
<name>A0A2M8S3J2_9PAST</name>
<dbReference type="Pfam" id="PF13276">
    <property type="entry name" value="HTH_21"/>
    <property type="match status" value="1"/>
</dbReference>
<dbReference type="OrthoDB" id="5679417at2"/>
<dbReference type="PANTHER" id="PTHR46889">
    <property type="entry name" value="TRANSPOSASE INSF FOR INSERTION SEQUENCE IS3B-RELATED"/>
    <property type="match status" value="1"/>
</dbReference>
<dbReference type="InterPro" id="IPR036397">
    <property type="entry name" value="RNaseH_sf"/>
</dbReference>
<keyword evidence="4" id="KW-1185">Reference proteome</keyword>
<dbReference type="InterPro" id="IPR009057">
    <property type="entry name" value="Homeodomain-like_sf"/>
</dbReference>
<dbReference type="EMBL" id="PHHA01000008">
    <property type="protein sequence ID" value="PJG85711.1"/>
    <property type="molecule type" value="Genomic_DNA"/>
</dbReference>
<dbReference type="InterPro" id="IPR012337">
    <property type="entry name" value="RNaseH-like_sf"/>
</dbReference>
<dbReference type="Pfam" id="PF13333">
    <property type="entry name" value="rve_2"/>
    <property type="match status" value="1"/>
</dbReference>
<proteinExistence type="predicted"/>
<dbReference type="Gene3D" id="3.30.420.10">
    <property type="entry name" value="Ribonuclease H-like superfamily/Ribonuclease H"/>
    <property type="match status" value="1"/>
</dbReference>
<evidence type="ECO:0000313" key="4">
    <source>
        <dbReference type="Proteomes" id="UP000229329"/>
    </source>
</evidence>
<evidence type="ECO:0000256" key="1">
    <source>
        <dbReference type="SAM" id="MobiDB-lite"/>
    </source>
</evidence>
<organism evidence="3 4">
    <name type="scientific">Conservatibacter flavescens</name>
    <dbReference type="NCBI Taxonomy" id="28161"/>
    <lineage>
        <taxon>Bacteria</taxon>
        <taxon>Pseudomonadati</taxon>
        <taxon>Pseudomonadota</taxon>
        <taxon>Gammaproteobacteria</taxon>
        <taxon>Pasteurellales</taxon>
        <taxon>Pasteurellaceae</taxon>
        <taxon>Conservatibacter</taxon>
    </lineage>
</organism>